<name>A0AAV3ZLJ3_9GAST</name>
<evidence type="ECO:0000313" key="2">
    <source>
        <dbReference type="EMBL" id="GFN96178.1"/>
    </source>
</evidence>
<sequence length="107" mass="11796">MRVFWPSPGRESVAGSNPRLKCAWSARQLLCHQRPRACYEEEKNKRFLRKTKTTRDRSNGGTGDSEPALRSAGTLLLRVRTPPLAPWPGGGPESLGSPCCGQAITYN</sequence>
<organism evidence="2 3">
    <name type="scientific">Plakobranchus ocellatus</name>
    <dbReference type="NCBI Taxonomy" id="259542"/>
    <lineage>
        <taxon>Eukaryota</taxon>
        <taxon>Metazoa</taxon>
        <taxon>Spiralia</taxon>
        <taxon>Lophotrochozoa</taxon>
        <taxon>Mollusca</taxon>
        <taxon>Gastropoda</taxon>
        <taxon>Heterobranchia</taxon>
        <taxon>Euthyneura</taxon>
        <taxon>Panpulmonata</taxon>
        <taxon>Sacoglossa</taxon>
        <taxon>Placobranchoidea</taxon>
        <taxon>Plakobranchidae</taxon>
        <taxon>Plakobranchus</taxon>
    </lineage>
</organism>
<dbReference type="Proteomes" id="UP000735302">
    <property type="component" value="Unassembled WGS sequence"/>
</dbReference>
<dbReference type="AlphaFoldDB" id="A0AAV3ZLJ3"/>
<keyword evidence="3" id="KW-1185">Reference proteome</keyword>
<dbReference type="EMBL" id="BLXT01002663">
    <property type="protein sequence ID" value="GFN96178.1"/>
    <property type="molecule type" value="Genomic_DNA"/>
</dbReference>
<gene>
    <name evidence="2" type="ORF">PoB_002268400</name>
</gene>
<accession>A0AAV3ZLJ3</accession>
<reference evidence="2 3" key="1">
    <citation type="journal article" date="2021" name="Elife">
        <title>Chloroplast acquisition without the gene transfer in kleptoplastic sea slugs, Plakobranchus ocellatus.</title>
        <authorList>
            <person name="Maeda T."/>
            <person name="Takahashi S."/>
            <person name="Yoshida T."/>
            <person name="Shimamura S."/>
            <person name="Takaki Y."/>
            <person name="Nagai Y."/>
            <person name="Toyoda A."/>
            <person name="Suzuki Y."/>
            <person name="Arimoto A."/>
            <person name="Ishii H."/>
            <person name="Satoh N."/>
            <person name="Nishiyama T."/>
            <person name="Hasebe M."/>
            <person name="Maruyama T."/>
            <person name="Minagawa J."/>
            <person name="Obokata J."/>
            <person name="Shigenobu S."/>
        </authorList>
    </citation>
    <scope>NUCLEOTIDE SEQUENCE [LARGE SCALE GENOMIC DNA]</scope>
</reference>
<comment type="caution">
    <text evidence="2">The sequence shown here is derived from an EMBL/GenBank/DDBJ whole genome shotgun (WGS) entry which is preliminary data.</text>
</comment>
<proteinExistence type="predicted"/>
<protein>
    <submittedName>
        <fullName evidence="2">Uncharacterized protein</fullName>
    </submittedName>
</protein>
<feature type="region of interest" description="Disordered" evidence="1">
    <location>
        <begin position="48"/>
        <end position="107"/>
    </location>
</feature>
<evidence type="ECO:0000313" key="3">
    <source>
        <dbReference type="Proteomes" id="UP000735302"/>
    </source>
</evidence>
<evidence type="ECO:0000256" key="1">
    <source>
        <dbReference type="SAM" id="MobiDB-lite"/>
    </source>
</evidence>